<protein>
    <submittedName>
        <fullName evidence="2">Uncharacterized protein</fullName>
    </submittedName>
</protein>
<keyword evidence="1" id="KW-1133">Transmembrane helix</keyword>
<feature type="transmembrane region" description="Helical" evidence="1">
    <location>
        <begin position="6"/>
        <end position="25"/>
    </location>
</feature>
<keyword evidence="1" id="KW-0812">Transmembrane</keyword>
<organism evidence="2 3">
    <name type="scientific">Nocardia mangyaensis</name>
    <dbReference type="NCBI Taxonomy" id="2213200"/>
    <lineage>
        <taxon>Bacteria</taxon>
        <taxon>Bacillati</taxon>
        <taxon>Actinomycetota</taxon>
        <taxon>Actinomycetes</taxon>
        <taxon>Mycobacteriales</taxon>
        <taxon>Nocardiaceae</taxon>
        <taxon>Nocardia</taxon>
    </lineage>
</organism>
<proteinExistence type="predicted"/>
<name>A0A1J0VY40_9NOCA</name>
<gene>
    <name evidence="2" type="ORF">BOX37_26625</name>
</gene>
<feature type="transmembrane region" description="Helical" evidence="1">
    <location>
        <begin position="32"/>
        <end position="58"/>
    </location>
</feature>
<dbReference type="EMBL" id="CP018082">
    <property type="protein sequence ID" value="APE36917.1"/>
    <property type="molecule type" value="Genomic_DNA"/>
</dbReference>
<reference evidence="2" key="1">
    <citation type="submission" date="2016-11" db="EMBL/GenBank/DDBJ databases">
        <authorList>
            <person name="Jaros S."/>
            <person name="Januszkiewicz K."/>
            <person name="Wedrychowicz H."/>
        </authorList>
    </citation>
    <scope>NUCLEOTIDE SEQUENCE [LARGE SCALE GENOMIC DNA]</scope>
    <source>
        <strain evidence="2">Y48</strain>
    </source>
</reference>
<evidence type="ECO:0000256" key="1">
    <source>
        <dbReference type="SAM" id="Phobius"/>
    </source>
</evidence>
<sequence length="82" mass="8333">MVSADYLVEGELALGVVLGVVEALFGSGTRIVFAFTIAAVHGIVGVTLAGACFLTAGFQVQSRPATIQTGHDLSSILGAQQL</sequence>
<evidence type="ECO:0000313" key="3">
    <source>
        <dbReference type="Proteomes" id="UP000183810"/>
    </source>
</evidence>
<evidence type="ECO:0000313" key="2">
    <source>
        <dbReference type="EMBL" id="APE36917.1"/>
    </source>
</evidence>
<dbReference type="KEGG" id="nsl:BOX37_26625"/>
<dbReference type="AlphaFoldDB" id="A0A1J0VY40"/>
<accession>A0A1J0VY40</accession>
<dbReference type="Proteomes" id="UP000183810">
    <property type="component" value="Chromosome"/>
</dbReference>
<keyword evidence="1" id="KW-0472">Membrane</keyword>
<keyword evidence="3" id="KW-1185">Reference proteome</keyword>